<keyword evidence="3" id="KW-1185">Reference proteome</keyword>
<sequence>MKRRKYRQNPKIKRMFRIKGEYEATKLAQNFVRYMTNPFQDKRIRNELIDTENEIYMTDISNDVDKTYTIAISTQLDYQEDAERVKELVKDYVDNDLDFLWYTIGEKIDEKEQAFFESLGFVQNEILVGMVLDLTKWKKYKTKTDKSIKFRRVNDNKRLTDFSKILESAMGPKSWDYAFYKTLLKLNKDKDVAEIDLLYKNDLPAATGNIYFEKDIAIIDDISTHQNFRRQGLAKLMMNHLINRVYNQDYDLVGLIATPEGYNVYRKLGFQPINLYLSEYVTKAKGNDLSQIATKISKGKIKNLQTMQQTTITYMVNNLTCKKCNSEILDQKYLVAITPLNDFVINNYHQNCYSFSSKDKWVLLVEKTNDETTKK</sequence>
<organism evidence="2 3">
    <name type="scientific">Spiroplasma poulsonii</name>
    <dbReference type="NCBI Taxonomy" id="2138"/>
    <lineage>
        <taxon>Bacteria</taxon>
        <taxon>Bacillati</taxon>
        <taxon>Mycoplasmatota</taxon>
        <taxon>Mollicutes</taxon>
        <taxon>Entomoplasmatales</taxon>
        <taxon>Spiroplasmataceae</taxon>
        <taxon>Spiroplasma</taxon>
    </lineage>
</organism>
<evidence type="ECO:0000259" key="1">
    <source>
        <dbReference type="PROSITE" id="PS51186"/>
    </source>
</evidence>
<reference evidence="2 3" key="1">
    <citation type="journal article" date="2015" name="MBio">
        <title>Genome sequence of the Drosophila melanogaster male-killing Spiroplasma strain MSRO endosymbiont.</title>
        <authorList>
            <person name="Paredes J.C."/>
            <person name="Herren J.K."/>
            <person name="Schupfer F."/>
            <person name="Marin R."/>
            <person name="Claverol S."/>
            <person name="Kuo C.H."/>
            <person name="Lemaitre B."/>
            <person name="Beven L."/>
        </authorList>
    </citation>
    <scope>NUCLEOTIDE SEQUENCE [LARGE SCALE GENOMIC DNA]</scope>
    <source>
        <strain evidence="2 3">MSRO</strain>
    </source>
</reference>
<dbReference type="AlphaFoldDB" id="A0A2P6FBU7"/>
<dbReference type="Pfam" id="PF13508">
    <property type="entry name" value="Acetyltransf_7"/>
    <property type="match status" value="1"/>
</dbReference>
<dbReference type="GO" id="GO:0016747">
    <property type="term" value="F:acyltransferase activity, transferring groups other than amino-acyl groups"/>
    <property type="evidence" value="ECO:0007669"/>
    <property type="project" value="InterPro"/>
</dbReference>
<evidence type="ECO:0000313" key="3">
    <source>
        <dbReference type="Proteomes" id="UP000031565"/>
    </source>
</evidence>
<evidence type="ECO:0000313" key="2">
    <source>
        <dbReference type="EMBL" id="PQM30906.1"/>
    </source>
</evidence>
<dbReference type="SUPFAM" id="SSF55729">
    <property type="entry name" value="Acyl-CoA N-acyltransferases (Nat)"/>
    <property type="match status" value="1"/>
</dbReference>
<dbReference type="STRING" id="2138.SMSRO_v1c06680"/>
<accession>A0A2P6FBU7</accession>
<name>A0A2P6FBU7_9MOLU</name>
<dbReference type="EMBL" id="JTLV02000001">
    <property type="protein sequence ID" value="PQM30906.1"/>
    <property type="molecule type" value="Genomic_DNA"/>
</dbReference>
<comment type="caution">
    <text evidence="2">The sequence shown here is derived from an EMBL/GenBank/DDBJ whole genome shotgun (WGS) entry which is preliminary data.</text>
</comment>
<dbReference type="RefSeq" id="WP_040093081.1">
    <property type="nucleotide sequence ID" value="NZ_CM020866.1"/>
</dbReference>
<dbReference type="InterPro" id="IPR016181">
    <property type="entry name" value="Acyl_CoA_acyltransferase"/>
</dbReference>
<dbReference type="InterPro" id="IPR000182">
    <property type="entry name" value="GNAT_dom"/>
</dbReference>
<dbReference type="Proteomes" id="UP000031565">
    <property type="component" value="Unassembled WGS sequence"/>
</dbReference>
<dbReference type="CDD" id="cd04301">
    <property type="entry name" value="NAT_SF"/>
    <property type="match status" value="1"/>
</dbReference>
<proteinExistence type="predicted"/>
<protein>
    <submittedName>
        <fullName evidence="2">Acetyltransferase (GNAT) family</fullName>
    </submittedName>
</protein>
<dbReference type="PROSITE" id="PS51186">
    <property type="entry name" value="GNAT"/>
    <property type="match status" value="1"/>
</dbReference>
<feature type="domain" description="N-acetyltransferase" evidence="1">
    <location>
        <begin position="148"/>
        <end position="288"/>
    </location>
</feature>
<dbReference type="OrthoDB" id="388141at2"/>
<dbReference type="Gene3D" id="3.40.630.30">
    <property type="match status" value="1"/>
</dbReference>
<gene>
    <name evidence="2" type="ORF">SMSRO_SF006980</name>
</gene>
<keyword evidence="2" id="KW-0808">Transferase</keyword>